<dbReference type="Pfam" id="PF02665">
    <property type="entry name" value="Nitrate_red_gam"/>
    <property type="match status" value="1"/>
</dbReference>
<evidence type="ECO:0000313" key="18">
    <source>
        <dbReference type="EMBL" id="BBU69179.1"/>
    </source>
</evidence>
<evidence type="ECO:0000256" key="1">
    <source>
        <dbReference type="ARBA" id="ARBA00004651"/>
    </source>
</evidence>
<evidence type="ECO:0000256" key="3">
    <source>
        <dbReference type="ARBA" id="ARBA00022448"/>
    </source>
</evidence>
<dbReference type="RefSeq" id="WP_162050101.1">
    <property type="nucleotide sequence ID" value="NZ_AP019011.1"/>
</dbReference>
<keyword evidence="9" id="KW-1133">Transmembrane helix</keyword>
<feature type="domain" description="NarG-like" evidence="17">
    <location>
        <begin position="5"/>
        <end position="227"/>
    </location>
</feature>
<evidence type="ECO:0000256" key="11">
    <source>
        <dbReference type="ARBA" id="ARBA00023004"/>
    </source>
</evidence>
<keyword evidence="19" id="KW-1185">Reference proteome</keyword>
<evidence type="ECO:0000256" key="15">
    <source>
        <dbReference type="ARBA" id="ARBA00063882"/>
    </source>
</evidence>
<dbReference type="GO" id="GO:0160182">
    <property type="term" value="F:nitrate reductase (quinone) activity"/>
    <property type="evidence" value="ECO:0007669"/>
    <property type="project" value="UniProtKB-EC"/>
</dbReference>
<proteinExistence type="predicted"/>
<evidence type="ECO:0000256" key="10">
    <source>
        <dbReference type="ARBA" id="ARBA00023002"/>
    </source>
</evidence>
<evidence type="ECO:0000256" key="7">
    <source>
        <dbReference type="ARBA" id="ARBA00022723"/>
    </source>
</evidence>
<gene>
    <name evidence="18" type="primary">narI</name>
    <name evidence="18" type="ORF">ICHIAU1_14620</name>
</gene>
<evidence type="ECO:0000256" key="5">
    <source>
        <dbReference type="ARBA" id="ARBA00022617"/>
    </source>
</evidence>
<evidence type="ECO:0000256" key="12">
    <source>
        <dbReference type="ARBA" id="ARBA00023063"/>
    </source>
</evidence>
<keyword evidence="10" id="KW-0560">Oxidoreductase</keyword>
<evidence type="ECO:0000256" key="8">
    <source>
        <dbReference type="ARBA" id="ARBA00022982"/>
    </source>
</evidence>
<keyword evidence="8" id="KW-0249">Electron transport</keyword>
<keyword evidence="11 16" id="KW-0408">Iron</keyword>
<dbReference type="GO" id="GO:0005886">
    <property type="term" value="C:plasma membrane"/>
    <property type="evidence" value="ECO:0007669"/>
    <property type="project" value="UniProtKB-SubCell"/>
</dbReference>
<dbReference type="GO" id="GO:0020037">
    <property type="term" value="F:heme binding"/>
    <property type="evidence" value="ECO:0007669"/>
    <property type="project" value="TreeGrafter"/>
</dbReference>
<keyword evidence="4" id="KW-1003">Cell membrane</keyword>
<comment type="catalytic activity">
    <reaction evidence="14">
        <text>nitrate + a quinol = a quinone + nitrite + H2O</text>
        <dbReference type="Rhea" id="RHEA:56144"/>
        <dbReference type="ChEBI" id="CHEBI:15377"/>
        <dbReference type="ChEBI" id="CHEBI:16301"/>
        <dbReference type="ChEBI" id="CHEBI:17632"/>
        <dbReference type="ChEBI" id="CHEBI:24646"/>
        <dbReference type="ChEBI" id="CHEBI:132124"/>
        <dbReference type="EC" id="1.7.5.1"/>
    </reaction>
</comment>
<evidence type="ECO:0000256" key="14">
    <source>
        <dbReference type="ARBA" id="ARBA00048294"/>
    </source>
</evidence>
<keyword evidence="6" id="KW-0812">Transmembrane</keyword>
<dbReference type="InterPro" id="IPR051936">
    <property type="entry name" value="Heme-iron_electron_transfer"/>
</dbReference>
<organism evidence="18 19">
    <name type="scientific">Fluviibacter phosphoraccumulans</name>
    <dbReference type="NCBI Taxonomy" id="1751046"/>
    <lineage>
        <taxon>Bacteria</taxon>
        <taxon>Pseudomonadati</taxon>
        <taxon>Pseudomonadota</taxon>
        <taxon>Betaproteobacteria</taxon>
        <taxon>Rhodocyclales</taxon>
        <taxon>Fluviibacteraceae</taxon>
        <taxon>Fluviibacter</taxon>
    </lineage>
</organism>
<protein>
    <recommendedName>
        <fullName evidence="2">nitrate reductase (quinone)</fullName>
        <ecNumber evidence="2">1.7.5.1</ecNumber>
    </recommendedName>
</protein>
<dbReference type="InterPro" id="IPR036197">
    <property type="entry name" value="NarG-like_sf"/>
</dbReference>
<dbReference type="PANTHER" id="PTHR30598:SF3">
    <property type="entry name" value="RESPIRATORY NITRATE REDUCTASE 1 GAMMA CHAIN"/>
    <property type="match status" value="1"/>
</dbReference>
<keyword evidence="3" id="KW-0813">Transport</keyword>
<dbReference type="FunFam" id="1.20.950.20:FF:000001">
    <property type="entry name" value="Respiratory nitrate reductase subunit gamma"/>
    <property type="match status" value="1"/>
</dbReference>
<dbReference type="Proteomes" id="UP000463961">
    <property type="component" value="Chromosome"/>
</dbReference>
<dbReference type="GO" id="GO:0046872">
    <property type="term" value="F:metal ion binding"/>
    <property type="evidence" value="ECO:0007669"/>
    <property type="project" value="UniProtKB-KW"/>
</dbReference>
<dbReference type="InterPro" id="IPR003816">
    <property type="entry name" value="Nitrate_red_gam"/>
</dbReference>
<evidence type="ECO:0000256" key="2">
    <source>
        <dbReference type="ARBA" id="ARBA00012500"/>
    </source>
</evidence>
<evidence type="ECO:0000256" key="16">
    <source>
        <dbReference type="PIRSR" id="PIRSR603816-1"/>
    </source>
</evidence>
<evidence type="ECO:0000256" key="6">
    <source>
        <dbReference type="ARBA" id="ARBA00022692"/>
    </source>
</evidence>
<dbReference type="GO" id="GO:0042128">
    <property type="term" value="P:nitrate assimilation"/>
    <property type="evidence" value="ECO:0007669"/>
    <property type="project" value="UniProtKB-KW"/>
</dbReference>
<evidence type="ECO:0000313" key="19">
    <source>
        <dbReference type="Proteomes" id="UP000463961"/>
    </source>
</evidence>
<dbReference type="EMBL" id="AP022345">
    <property type="protein sequence ID" value="BBU69179.1"/>
    <property type="molecule type" value="Genomic_DNA"/>
</dbReference>
<dbReference type="NCBIfam" id="TIGR00351">
    <property type="entry name" value="narI"/>
    <property type="match status" value="1"/>
</dbReference>
<evidence type="ECO:0000256" key="13">
    <source>
        <dbReference type="ARBA" id="ARBA00023136"/>
    </source>
</evidence>
<dbReference type="OrthoDB" id="9788113at2"/>
<feature type="binding site" description="axial binding residue" evidence="16">
    <location>
        <position position="188"/>
    </location>
    <ligand>
        <name>heme b</name>
        <dbReference type="ChEBI" id="CHEBI:60344"/>
        <label>1</label>
    </ligand>
    <ligandPart>
        <name>Fe</name>
        <dbReference type="ChEBI" id="CHEBI:18248"/>
    </ligandPart>
</feature>
<evidence type="ECO:0000259" key="17">
    <source>
        <dbReference type="Pfam" id="PF02665"/>
    </source>
</evidence>
<dbReference type="GO" id="GO:0019645">
    <property type="term" value="P:anaerobic electron transport chain"/>
    <property type="evidence" value="ECO:0007669"/>
    <property type="project" value="TreeGrafter"/>
</dbReference>
<keyword evidence="7" id="KW-0479">Metal-binding</keyword>
<reference evidence="19" key="1">
    <citation type="submission" date="2020-01" db="EMBL/GenBank/DDBJ databases">
        <title>Phosphoaccumulans saitamaens gen. nov., sp. nov., a polyphosphate accumulating bacterium isolated from surface river water.</title>
        <authorList>
            <person name="Watanabe K."/>
            <person name="Suda W."/>
        </authorList>
    </citation>
    <scope>NUCLEOTIDE SEQUENCE [LARGE SCALE GENOMIC DNA]</scope>
    <source>
        <strain evidence="19">ICHIAU1</strain>
    </source>
</reference>
<keyword evidence="13" id="KW-0472">Membrane</keyword>
<feature type="binding site" description="axial binding residue" evidence="16">
    <location>
        <position position="56"/>
    </location>
    <ligand>
        <name>heme b</name>
        <dbReference type="ChEBI" id="CHEBI:60344"/>
        <label>1</label>
    </ligand>
    <ligandPart>
        <name>Fe</name>
        <dbReference type="ChEBI" id="CHEBI:18248"/>
    </ligandPart>
</feature>
<comment type="subcellular location">
    <subcellularLocation>
        <location evidence="1">Cell membrane</location>
        <topology evidence="1">Multi-pass membrane protein</topology>
    </subcellularLocation>
</comment>
<comment type="subunit">
    <text evidence="15">Dimer of heterotrimers each composed of an alpha, a beta and a gamma chain. Alpha and beta are catalytic chains; gamma chains are involved in binding the enzyme complex to the cytoplasmic membrane.</text>
</comment>
<name>A0A679I560_9RHOO</name>
<keyword evidence="12" id="KW-0534">Nitrate assimilation</keyword>
<dbReference type="GO" id="GO:0009325">
    <property type="term" value="C:nitrate reductase complex"/>
    <property type="evidence" value="ECO:0007669"/>
    <property type="project" value="InterPro"/>
</dbReference>
<dbReference type="AlphaFoldDB" id="A0A679I560"/>
<feature type="binding site" description="axial binding residue" evidence="16">
    <location>
        <position position="206"/>
    </location>
    <ligand>
        <name>heme b</name>
        <dbReference type="ChEBI" id="CHEBI:60344"/>
        <label>1</label>
    </ligand>
    <ligandPart>
        <name>Fe</name>
        <dbReference type="ChEBI" id="CHEBI:18248"/>
    </ligandPart>
</feature>
<feature type="binding site" description="axial binding residue" evidence="16">
    <location>
        <position position="66"/>
    </location>
    <ligand>
        <name>heme b</name>
        <dbReference type="ChEBI" id="CHEBI:60344"/>
        <label>2</label>
    </ligand>
    <ligandPart>
        <name>Fe</name>
        <dbReference type="ChEBI" id="CHEBI:18248"/>
    </ligandPart>
</feature>
<dbReference type="EC" id="1.7.5.1" evidence="2"/>
<dbReference type="GO" id="GO:0009055">
    <property type="term" value="F:electron transfer activity"/>
    <property type="evidence" value="ECO:0007669"/>
    <property type="project" value="TreeGrafter"/>
</dbReference>
<evidence type="ECO:0000256" key="4">
    <source>
        <dbReference type="ARBA" id="ARBA00022475"/>
    </source>
</evidence>
<keyword evidence="5 16" id="KW-0349">Heme</keyword>
<sequence>MNYLNNLLFDIYPYVALSIFLLGSLIRYDRDQYTWKADSSQLLRRGQLRLGSNLFHIGIIGLFFGHFAGLLTPKDLYHALGLSTENKQLLAMVAGGVMGSMAMIGVLLLLQRRLSDPRIRKTCTGMDIFILVWIFVTLTLGMLTIPFSAGHMDGSVMILLANWAQSIVTFQPGAAEYLATVSWAYKIHLLFGMTLFVLFPFTRLVHVWSGFGSVSYLFRPHQVVRKKTR</sequence>
<dbReference type="InterPro" id="IPR023234">
    <property type="entry name" value="NarG-like_domain"/>
</dbReference>
<dbReference type="PANTHER" id="PTHR30598">
    <property type="entry name" value="NITRATE REDUCTASE PRIVATE CHAPERONE, REDOX ENZYME MATURATION PROTEIN REMP FAMILY"/>
    <property type="match status" value="1"/>
</dbReference>
<dbReference type="SUPFAM" id="SSF103501">
    <property type="entry name" value="Respiratory nitrate reductase 1 gamma chain"/>
    <property type="match status" value="1"/>
</dbReference>
<evidence type="ECO:0000256" key="9">
    <source>
        <dbReference type="ARBA" id="ARBA00022989"/>
    </source>
</evidence>
<accession>A0A679I560</accession>
<dbReference type="Gene3D" id="1.20.950.20">
    <property type="entry name" value="Transmembrane di-heme cytochromes, Chain C"/>
    <property type="match status" value="1"/>
</dbReference>